<feature type="coiled-coil region" evidence="7">
    <location>
        <begin position="844"/>
        <end position="878"/>
    </location>
</feature>
<dbReference type="PROSITE" id="PS51514">
    <property type="entry name" value="BRX"/>
    <property type="match status" value="1"/>
</dbReference>
<protein>
    <submittedName>
        <fullName evidence="11">Regulator of chromosome condensation</fullName>
    </submittedName>
</protein>
<dbReference type="PROSITE" id="PS50012">
    <property type="entry name" value="RCC1_3"/>
    <property type="match status" value="6"/>
</dbReference>
<dbReference type="InterPro" id="IPR058923">
    <property type="entry name" value="RCC1-like_dom"/>
</dbReference>
<dbReference type="PANTHER" id="PTHR22870:SF350">
    <property type="entry name" value="F12P19.9 PROTEIN"/>
    <property type="match status" value="1"/>
</dbReference>
<evidence type="ECO:0000259" key="10">
    <source>
        <dbReference type="PROSITE" id="PS51514"/>
    </source>
</evidence>
<dbReference type="PROSITE" id="PS50178">
    <property type="entry name" value="ZF_FYVE"/>
    <property type="match status" value="1"/>
</dbReference>
<dbReference type="GO" id="GO:0008270">
    <property type="term" value="F:zinc ion binding"/>
    <property type="evidence" value="ECO:0007669"/>
    <property type="project" value="UniProtKB-KW"/>
</dbReference>
<evidence type="ECO:0000256" key="3">
    <source>
        <dbReference type="ARBA" id="ARBA00022771"/>
    </source>
</evidence>
<keyword evidence="4" id="KW-0862">Zinc</keyword>
<evidence type="ECO:0000313" key="12">
    <source>
        <dbReference type="Proteomes" id="UP000554482"/>
    </source>
</evidence>
<evidence type="ECO:0000259" key="9">
    <source>
        <dbReference type="PROSITE" id="PS50178"/>
    </source>
</evidence>
<feature type="region of interest" description="Disordered" evidence="8">
    <location>
        <begin position="1072"/>
        <end position="1095"/>
    </location>
</feature>
<evidence type="ECO:0000313" key="11">
    <source>
        <dbReference type="EMBL" id="KAF5200489.1"/>
    </source>
</evidence>
<keyword evidence="3 5" id="KW-0863">Zinc-finger</keyword>
<feature type="domain" description="BRX" evidence="10">
    <location>
        <begin position="1019"/>
        <end position="1074"/>
    </location>
</feature>
<dbReference type="InterPro" id="IPR000408">
    <property type="entry name" value="Reg_chr_condens"/>
</dbReference>
<evidence type="ECO:0000256" key="6">
    <source>
        <dbReference type="PROSITE-ProRule" id="PRU00235"/>
    </source>
</evidence>
<dbReference type="InterPro" id="IPR013591">
    <property type="entry name" value="Brevis_radix_dom"/>
</dbReference>
<sequence>MGEDSLAATPSDRRVEQAILALKKGAQLLKYRPRGKPKFCPFRLSTDERHLIWYSGTDEKQLRLDSITKIIPGTVNFQRQPEPGKECQSFSIIYAYGERSLDLVCKDKVQAESWLVGLRALVSRSYLNKPFATLKNWGGAKSCINSPVGYSRRKHNLGLPEDPTKFSQVRSLCGSPPRLLAERYLSDGLSCSSDSFHSSRARAFSHIQTVRDVVTPHLSSLESDDFEKGERFVSECQTPIRHEVWPANPGLPVVEKTNVLRDVLMWGEGMEGGKLRGGDMTCAPNDAQLDALLPKLLESIELLDVKNVSFGGKHAALVTRQGEVFCWGEENGGRLGHKINLDLSHPKLVESLNAVHVESVSCGEYHTCAVTYDGELYTWGRVGADISDLRNKCQWQPHKLSGLFDSIHVSSVACGEWHTAVVSSSGQLFTYGDGTFGVLGHGNVQSISQPKEVESLTGLRVKSVACGPWHTAAIVDIMVDRSIGNASNGKLFTWGDGDKGKLGHVDRESKLLPTCVARLVEHDFVQVSCGRMLTVGLTCTGLVSTIGSTMHGQLGNPLAEDKSIAIVEGNLKGEFVKSISSGSYHIAALASSGRVYTWGKGANGRLGLGDVEDRSSPTLVEALRDRHVESVACGSSFTAAICLHKSILSSDQTACSGCKMVFGFTRKKRNCYNCGFLFCRACSGKKVMNASLAPNKRKPCHVCDICFNKLTKLTNLNRPIDYDDKESMVLASAFPDLKIERGEATLARGLLLSPKLYNHEEKKFIGGKALDRVGRNQQPLDHAFPLSSTPRWGQVQCPELFSTGTLSKSELSAVSPLAEQHVSPGPNNKASRLTSFLEDFSEPDKMLTEEVQRLQLEAKSLERQCQVKRERLQQYQQRIEQTWSLAKDEAAKCKTAKEIIKALTIKLYTLSEKHSALKDTNIITAQAEGLDMYLPEMTPICTDASVLDDVDPMLFTARFSAAIPNRRPGNEICTSPIPLREPISNTFARDQYNASARLSDESFVPEACSEQPVAKTVKSDWVVQDEPGVYITFTTMPNGQKGLKRVRFSRKRFSEKEAERWWEENQQRVHEKHDIEGIMNPNKRKSTNSQIDKSY</sequence>
<dbReference type="InterPro" id="IPR001849">
    <property type="entry name" value="PH_domain"/>
</dbReference>
<reference evidence="11 12" key="1">
    <citation type="submission" date="2020-06" db="EMBL/GenBank/DDBJ databases">
        <title>Transcriptomic and genomic resources for Thalictrum thalictroides and T. hernandezii: Facilitating candidate gene discovery in an emerging model plant lineage.</title>
        <authorList>
            <person name="Arias T."/>
            <person name="Riano-Pachon D.M."/>
            <person name="Di Stilio V.S."/>
        </authorList>
    </citation>
    <scope>NUCLEOTIDE SEQUENCE [LARGE SCALE GENOMIC DNA]</scope>
    <source>
        <strain evidence="12">cv. WT478/WT964</strain>
        <tissue evidence="11">Leaves</tissue>
    </source>
</reference>
<dbReference type="InterPro" id="IPR017455">
    <property type="entry name" value="Znf_FYVE-rel"/>
</dbReference>
<dbReference type="PROSITE" id="PS00626">
    <property type="entry name" value="RCC1_2"/>
    <property type="match status" value="3"/>
</dbReference>
<keyword evidence="12" id="KW-1185">Reference proteome</keyword>
<feature type="repeat" description="RCC1" evidence="6">
    <location>
        <begin position="541"/>
        <end position="592"/>
    </location>
</feature>
<dbReference type="Proteomes" id="UP000554482">
    <property type="component" value="Unassembled WGS sequence"/>
</dbReference>
<dbReference type="InterPro" id="IPR051210">
    <property type="entry name" value="Ub_ligase/GEF_domain"/>
</dbReference>
<dbReference type="Pfam" id="PF25390">
    <property type="entry name" value="WD40_RLD"/>
    <property type="match status" value="1"/>
</dbReference>
<dbReference type="EMBL" id="JABWDY010010682">
    <property type="protein sequence ID" value="KAF5200489.1"/>
    <property type="molecule type" value="Genomic_DNA"/>
</dbReference>
<dbReference type="Pfam" id="PF16457">
    <property type="entry name" value="PH_12"/>
    <property type="match status" value="1"/>
</dbReference>
<comment type="caution">
    <text evidence="11">The sequence shown here is derived from an EMBL/GenBank/DDBJ whole genome shotgun (WGS) entry which is preliminary data.</text>
</comment>
<dbReference type="InterPro" id="IPR011993">
    <property type="entry name" value="PH-like_dom_sf"/>
</dbReference>
<evidence type="ECO:0000256" key="7">
    <source>
        <dbReference type="SAM" id="Coils"/>
    </source>
</evidence>
<keyword evidence="2" id="KW-0677">Repeat</keyword>
<dbReference type="OrthoDB" id="5981550at2759"/>
<gene>
    <name evidence="11" type="ORF">FRX31_009923</name>
</gene>
<proteinExistence type="predicted"/>
<feature type="repeat" description="RCC1" evidence="6">
    <location>
        <begin position="374"/>
        <end position="425"/>
    </location>
</feature>
<keyword evidence="7" id="KW-0175">Coiled coil</keyword>
<dbReference type="CDD" id="cd13365">
    <property type="entry name" value="PH_PLC_plant-like"/>
    <property type="match status" value="1"/>
</dbReference>
<dbReference type="InterPro" id="IPR000306">
    <property type="entry name" value="Znf_FYVE"/>
</dbReference>
<evidence type="ECO:0000256" key="4">
    <source>
        <dbReference type="ARBA" id="ARBA00022833"/>
    </source>
</evidence>
<dbReference type="InterPro" id="IPR013083">
    <property type="entry name" value="Znf_RING/FYVE/PHD"/>
</dbReference>
<dbReference type="SMART" id="SM00064">
    <property type="entry name" value="FYVE"/>
    <property type="match status" value="1"/>
</dbReference>
<dbReference type="Pfam" id="PF01363">
    <property type="entry name" value="FYVE"/>
    <property type="match status" value="1"/>
</dbReference>
<dbReference type="Gene3D" id="2.130.10.30">
    <property type="entry name" value="Regulator of chromosome condensation 1/beta-lactamase-inhibitor protein II"/>
    <property type="match status" value="2"/>
</dbReference>
<keyword evidence="1" id="KW-0479">Metal-binding</keyword>
<feature type="repeat" description="RCC1" evidence="6">
    <location>
        <begin position="489"/>
        <end position="540"/>
    </location>
</feature>
<dbReference type="InterPro" id="IPR009091">
    <property type="entry name" value="RCC1/BLIP-II"/>
</dbReference>
<evidence type="ECO:0000256" key="5">
    <source>
        <dbReference type="PROSITE-ProRule" id="PRU00091"/>
    </source>
</evidence>
<accession>A0A7J6WT03</accession>
<feature type="repeat" description="RCC1" evidence="6">
    <location>
        <begin position="593"/>
        <end position="644"/>
    </location>
</feature>
<dbReference type="AlphaFoldDB" id="A0A7J6WT03"/>
<evidence type="ECO:0000256" key="1">
    <source>
        <dbReference type="ARBA" id="ARBA00022723"/>
    </source>
</evidence>
<dbReference type="SUPFAM" id="SSF57903">
    <property type="entry name" value="FYVE/PHD zinc finger"/>
    <property type="match status" value="1"/>
</dbReference>
<dbReference type="Gene3D" id="2.30.29.30">
    <property type="entry name" value="Pleckstrin-homology domain (PH domain)/Phosphotyrosine-binding domain (PTB)"/>
    <property type="match status" value="1"/>
</dbReference>
<dbReference type="Gene3D" id="3.30.40.10">
    <property type="entry name" value="Zinc/RING finger domain, C3HC4 (zinc finger)"/>
    <property type="match status" value="1"/>
</dbReference>
<evidence type="ECO:0000256" key="2">
    <source>
        <dbReference type="ARBA" id="ARBA00022737"/>
    </source>
</evidence>
<evidence type="ECO:0000256" key="8">
    <source>
        <dbReference type="SAM" id="MobiDB-lite"/>
    </source>
</evidence>
<dbReference type="SUPFAM" id="SSF50729">
    <property type="entry name" value="PH domain-like"/>
    <property type="match status" value="1"/>
</dbReference>
<name>A0A7J6WT03_THATH</name>
<feature type="repeat" description="RCC1" evidence="6">
    <location>
        <begin position="426"/>
        <end position="477"/>
    </location>
</feature>
<dbReference type="InterPro" id="IPR011011">
    <property type="entry name" value="Znf_FYVE_PHD"/>
</dbReference>
<feature type="repeat" description="RCC1" evidence="6">
    <location>
        <begin position="322"/>
        <end position="373"/>
    </location>
</feature>
<dbReference type="Pfam" id="PF08381">
    <property type="entry name" value="BRX"/>
    <property type="match status" value="1"/>
</dbReference>
<dbReference type="PRINTS" id="PR00633">
    <property type="entry name" value="RCCNDNSATION"/>
</dbReference>
<organism evidence="11 12">
    <name type="scientific">Thalictrum thalictroides</name>
    <name type="common">Rue-anemone</name>
    <name type="synonym">Anemone thalictroides</name>
    <dbReference type="NCBI Taxonomy" id="46969"/>
    <lineage>
        <taxon>Eukaryota</taxon>
        <taxon>Viridiplantae</taxon>
        <taxon>Streptophyta</taxon>
        <taxon>Embryophyta</taxon>
        <taxon>Tracheophyta</taxon>
        <taxon>Spermatophyta</taxon>
        <taxon>Magnoliopsida</taxon>
        <taxon>Ranunculales</taxon>
        <taxon>Ranunculaceae</taxon>
        <taxon>Thalictroideae</taxon>
        <taxon>Thalictrum</taxon>
    </lineage>
</organism>
<dbReference type="SUPFAM" id="SSF50985">
    <property type="entry name" value="RCC1/BLIP-II"/>
    <property type="match status" value="1"/>
</dbReference>
<dbReference type="PANTHER" id="PTHR22870">
    <property type="entry name" value="REGULATOR OF CHROMOSOME CONDENSATION"/>
    <property type="match status" value="1"/>
</dbReference>
<feature type="domain" description="FYVE-type" evidence="9">
    <location>
        <begin position="649"/>
        <end position="711"/>
    </location>
</feature>